<dbReference type="KEGG" id="pll:I858_013955"/>
<dbReference type="AlphaFoldDB" id="A0A1B1S4I2"/>
<gene>
    <name evidence="1" type="ORF">I858_013955</name>
</gene>
<evidence type="ECO:0000313" key="1">
    <source>
        <dbReference type="EMBL" id="ANU28093.1"/>
    </source>
</evidence>
<dbReference type="Pfam" id="PF07307">
    <property type="entry name" value="HEPPP_synt_1"/>
    <property type="match status" value="1"/>
</dbReference>
<keyword evidence="2" id="KW-1185">Reference proteome</keyword>
<dbReference type="Proteomes" id="UP000053354">
    <property type="component" value="Chromosome"/>
</dbReference>
<dbReference type="EMBL" id="CP016540">
    <property type="protein sequence ID" value="ANU28093.1"/>
    <property type="molecule type" value="Genomic_DNA"/>
</dbReference>
<proteinExistence type="predicted"/>
<name>A0A1B1S4I2_9BACL</name>
<dbReference type="GO" id="GO:0009234">
    <property type="term" value="P:menaquinone biosynthetic process"/>
    <property type="evidence" value="ECO:0007669"/>
    <property type="project" value="InterPro"/>
</dbReference>
<dbReference type="InterPro" id="IPR009920">
    <property type="entry name" value="HEPPP_synth_su1"/>
</dbReference>
<accession>A0A1B1S4I2</accession>
<dbReference type="Gene3D" id="1.20.120.1450">
    <property type="match status" value="1"/>
</dbReference>
<dbReference type="STRING" id="1302659.I858_013955"/>
<evidence type="ECO:0000313" key="2">
    <source>
        <dbReference type="Proteomes" id="UP000053354"/>
    </source>
</evidence>
<protein>
    <submittedName>
        <fullName evidence="1">Heptaprenyl diphosphate synthase</fullName>
    </submittedName>
</protein>
<dbReference type="OrthoDB" id="2417886at2"/>
<reference evidence="1" key="1">
    <citation type="submission" date="2016-10" db="EMBL/GenBank/DDBJ databases">
        <authorList>
            <person name="See-Too W.S."/>
        </authorList>
    </citation>
    <scope>NUCLEOTIDE SEQUENCE</scope>
    <source>
        <strain evidence="1">L10.15</strain>
    </source>
</reference>
<sequence>MKGHQIQSKILSMEVEILNAVHQRTLDQFTEGPSVKECRLFFLLLPFLSGKTWSMEIESSAKTVAIVYAALHSHDQIREETPIVKEQQLTVLAGDLYSGIYYQMLVSTKNIAMVQQLATAIIRVSESKTSFFEQKPRTMDEIEKAIIVIETELLMSFYNFYGYSEYAQLAKQALLYLRYAEELERLKSENFTHFLHEANTILLDKNYTKYWLMEKLCNLHEQITMSITDCKLDYELEQFLLHQITPHQHRAEQLTREG</sequence>
<organism evidence="1 2">
    <name type="scientific">Planococcus versutus</name>
    <dbReference type="NCBI Taxonomy" id="1302659"/>
    <lineage>
        <taxon>Bacteria</taxon>
        <taxon>Bacillati</taxon>
        <taxon>Bacillota</taxon>
        <taxon>Bacilli</taxon>
        <taxon>Bacillales</taxon>
        <taxon>Caryophanaceae</taxon>
        <taxon>Planococcus</taxon>
    </lineage>
</organism>